<name>A0A9N9DY06_9GLOM</name>
<evidence type="ECO:0000313" key="3">
    <source>
        <dbReference type="Proteomes" id="UP000789759"/>
    </source>
</evidence>
<accession>A0A9N9DY06</accession>
<gene>
    <name evidence="2" type="ORF">CPELLU_LOCUS9540</name>
</gene>
<evidence type="ECO:0000256" key="1">
    <source>
        <dbReference type="SAM" id="MobiDB-lite"/>
    </source>
</evidence>
<proteinExistence type="predicted"/>
<dbReference type="Proteomes" id="UP000789759">
    <property type="component" value="Unassembled WGS sequence"/>
</dbReference>
<keyword evidence="3" id="KW-1185">Reference proteome</keyword>
<dbReference type="EMBL" id="CAJVQA010007341">
    <property type="protein sequence ID" value="CAG8655284.1"/>
    <property type="molecule type" value="Genomic_DNA"/>
</dbReference>
<feature type="compositionally biased region" description="Low complexity" evidence="1">
    <location>
        <begin position="1"/>
        <end position="11"/>
    </location>
</feature>
<protein>
    <submittedName>
        <fullName evidence="2">24541_t:CDS:1</fullName>
    </submittedName>
</protein>
<dbReference type="AlphaFoldDB" id="A0A9N9DY06"/>
<sequence length="93" mass="10710">MSDNKNNASSSKKYESDNASESLAESDLETKIIILFDKIKNIYKAIENKENINLDKTIRILKQVSDLTITNYNRVYKEQNETIDALKLINLNL</sequence>
<reference evidence="2" key="1">
    <citation type="submission" date="2021-06" db="EMBL/GenBank/DDBJ databases">
        <authorList>
            <person name="Kallberg Y."/>
            <person name="Tangrot J."/>
            <person name="Rosling A."/>
        </authorList>
    </citation>
    <scope>NUCLEOTIDE SEQUENCE</scope>
    <source>
        <strain evidence="2">FL966</strain>
    </source>
</reference>
<evidence type="ECO:0000313" key="2">
    <source>
        <dbReference type="EMBL" id="CAG8655284.1"/>
    </source>
</evidence>
<organism evidence="2 3">
    <name type="scientific">Cetraspora pellucida</name>
    <dbReference type="NCBI Taxonomy" id="1433469"/>
    <lineage>
        <taxon>Eukaryota</taxon>
        <taxon>Fungi</taxon>
        <taxon>Fungi incertae sedis</taxon>
        <taxon>Mucoromycota</taxon>
        <taxon>Glomeromycotina</taxon>
        <taxon>Glomeromycetes</taxon>
        <taxon>Diversisporales</taxon>
        <taxon>Gigasporaceae</taxon>
        <taxon>Cetraspora</taxon>
    </lineage>
</organism>
<feature type="region of interest" description="Disordered" evidence="1">
    <location>
        <begin position="1"/>
        <end position="24"/>
    </location>
</feature>
<feature type="non-terminal residue" evidence="2">
    <location>
        <position position="93"/>
    </location>
</feature>
<comment type="caution">
    <text evidence="2">The sequence shown here is derived from an EMBL/GenBank/DDBJ whole genome shotgun (WGS) entry which is preliminary data.</text>
</comment>